<feature type="binding site" evidence="16">
    <location>
        <position position="70"/>
    </location>
    <ligand>
        <name>substrate</name>
    </ligand>
</feature>
<dbReference type="OrthoDB" id="1493837at2"/>
<dbReference type="EMBL" id="JPFK01000007">
    <property type="protein sequence ID" value="KFB00988.1"/>
    <property type="molecule type" value="Genomic_DNA"/>
</dbReference>
<feature type="binding site" evidence="18">
    <location>
        <position position="29"/>
    </location>
    <ligand>
        <name>a divalent metal cation</name>
        <dbReference type="ChEBI" id="CHEBI:60240"/>
    </ligand>
</feature>
<feature type="binding site" evidence="17">
    <location>
        <position position="77"/>
    </location>
    <ligand>
        <name>ATP</name>
        <dbReference type="ChEBI" id="CHEBI:30616"/>
    </ligand>
</feature>
<keyword evidence="21" id="KW-1185">Reference proteome</keyword>
<feature type="binding site" evidence="17">
    <location>
        <position position="17"/>
    </location>
    <ligand>
        <name>ATP</name>
        <dbReference type="ChEBI" id="CHEBI:30616"/>
    </ligand>
</feature>
<evidence type="ECO:0000256" key="9">
    <source>
        <dbReference type="ARBA" id="ARBA00022840"/>
    </source>
</evidence>
<evidence type="ECO:0000256" key="5">
    <source>
        <dbReference type="ARBA" id="ARBA00022679"/>
    </source>
</evidence>
<evidence type="ECO:0000256" key="14">
    <source>
        <dbReference type="ARBA" id="ARBA00023264"/>
    </source>
</evidence>
<dbReference type="CDD" id="cd14265">
    <property type="entry name" value="UDPK_IM_like"/>
    <property type="match status" value="1"/>
</dbReference>
<gene>
    <name evidence="20" type="ORF">IA57_11165</name>
</gene>
<dbReference type="InterPro" id="IPR033717">
    <property type="entry name" value="UDPK"/>
</dbReference>
<dbReference type="InterPro" id="IPR036945">
    <property type="entry name" value="DAGK_sf"/>
</dbReference>
<keyword evidence="7 17" id="KW-0547">Nucleotide-binding</keyword>
<feature type="binding site" evidence="18">
    <location>
        <position position="77"/>
    </location>
    <ligand>
        <name>a divalent metal cation</name>
        <dbReference type="ChEBI" id="CHEBI:60240"/>
    </ligand>
</feature>
<name>A0A084TJV2_9FLAO</name>
<comment type="similarity">
    <text evidence="2">Belongs to the bacterial diacylglycerol kinase family.</text>
</comment>
<dbReference type="InterPro" id="IPR000829">
    <property type="entry name" value="DAGK"/>
</dbReference>
<evidence type="ECO:0000256" key="6">
    <source>
        <dbReference type="ARBA" id="ARBA00022692"/>
    </source>
</evidence>
<evidence type="ECO:0000256" key="18">
    <source>
        <dbReference type="PIRSR" id="PIRSR600829-4"/>
    </source>
</evidence>
<proteinExistence type="inferred from homology"/>
<dbReference type="GO" id="GO:0016301">
    <property type="term" value="F:kinase activity"/>
    <property type="evidence" value="ECO:0007669"/>
    <property type="project" value="UniProtKB-KW"/>
</dbReference>
<feature type="transmembrane region" description="Helical" evidence="19">
    <location>
        <begin position="56"/>
        <end position="76"/>
    </location>
</feature>
<keyword evidence="10 19" id="KW-1133">Transmembrane helix</keyword>
<evidence type="ECO:0000256" key="11">
    <source>
        <dbReference type="ARBA" id="ARBA00023098"/>
    </source>
</evidence>
<dbReference type="RefSeq" id="WP_036123094.1">
    <property type="nucleotide sequence ID" value="NZ_BMET01000004.1"/>
</dbReference>
<dbReference type="PANTHER" id="PTHR34299">
    <property type="entry name" value="DIACYLGLYCEROL KINASE"/>
    <property type="match status" value="1"/>
</dbReference>
<keyword evidence="11" id="KW-0443">Lipid metabolism</keyword>
<keyword evidence="14" id="KW-1208">Phospholipid metabolism</keyword>
<keyword evidence="4" id="KW-0444">Lipid biosynthesis</keyword>
<feature type="binding site" evidence="17">
    <location>
        <begin position="86"/>
        <end position="88"/>
    </location>
    <ligand>
        <name>ATP</name>
        <dbReference type="ChEBI" id="CHEBI:30616"/>
    </ligand>
</feature>
<evidence type="ECO:0000256" key="17">
    <source>
        <dbReference type="PIRSR" id="PIRSR600829-3"/>
    </source>
</evidence>
<feature type="transmembrane region" description="Helical" evidence="19">
    <location>
        <begin position="97"/>
        <end position="118"/>
    </location>
</feature>
<dbReference type="GO" id="GO:0008654">
    <property type="term" value="P:phospholipid biosynthetic process"/>
    <property type="evidence" value="ECO:0007669"/>
    <property type="project" value="UniProtKB-KW"/>
</dbReference>
<feature type="binding site" evidence="17">
    <location>
        <position position="29"/>
    </location>
    <ligand>
        <name>ATP</name>
        <dbReference type="ChEBI" id="CHEBI:30616"/>
    </ligand>
</feature>
<feature type="active site" description="Proton acceptor" evidence="15">
    <location>
        <position position="70"/>
    </location>
</feature>
<dbReference type="GO" id="GO:0005524">
    <property type="term" value="F:ATP binding"/>
    <property type="evidence" value="ECO:0007669"/>
    <property type="project" value="UniProtKB-KW"/>
</dbReference>
<comment type="cofactor">
    <cofactor evidence="18">
        <name>Mg(2+)</name>
        <dbReference type="ChEBI" id="CHEBI:18420"/>
    </cofactor>
    <text evidence="18">Mn(2+), Zn(2+), Cd(2+) and Co(2+) support activity to lesser extents.</text>
</comment>
<dbReference type="AlphaFoldDB" id="A0A084TJV2"/>
<evidence type="ECO:0000256" key="2">
    <source>
        <dbReference type="ARBA" id="ARBA00005967"/>
    </source>
</evidence>
<dbReference type="GO" id="GO:0005886">
    <property type="term" value="C:plasma membrane"/>
    <property type="evidence" value="ECO:0007669"/>
    <property type="project" value="UniProtKB-SubCell"/>
</dbReference>
<comment type="subcellular location">
    <subcellularLocation>
        <location evidence="1">Cell membrane</location>
        <topology evidence="1">Multi-pass membrane protein</topology>
    </subcellularLocation>
</comment>
<dbReference type="Gene3D" id="1.10.287.3610">
    <property type="match status" value="1"/>
</dbReference>
<evidence type="ECO:0000256" key="1">
    <source>
        <dbReference type="ARBA" id="ARBA00004651"/>
    </source>
</evidence>
<dbReference type="STRING" id="1197477.IA57_11165"/>
<dbReference type="PANTHER" id="PTHR34299:SF1">
    <property type="entry name" value="DIACYLGLYCEROL KINASE"/>
    <property type="match status" value="1"/>
</dbReference>
<keyword evidence="12 19" id="KW-0472">Membrane</keyword>
<keyword evidence="8 20" id="KW-0418">Kinase</keyword>
<evidence type="ECO:0000256" key="3">
    <source>
        <dbReference type="ARBA" id="ARBA00022475"/>
    </source>
</evidence>
<reference evidence="20 21" key="1">
    <citation type="journal article" date="2014" name="Genome Announc.">
        <title>Draft Genome Sequence of the Algicidal Bacterium Mangrovimonas yunxiaonensis Strain LY01.</title>
        <authorList>
            <person name="Li Y."/>
            <person name="Zhu H."/>
            <person name="Li C."/>
            <person name="Zhang H."/>
            <person name="Chen Z."/>
            <person name="Zheng W."/>
            <person name="Xu H."/>
            <person name="Zheng T."/>
        </authorList>
    </citation>
    <scope>NUCLEOTIDE SEQUENCE [LARGE SCALE GENOMIC DNA]</scope>
    <source>
        <strain evidence="20 21">LY01</strain>
    </source>
</reference>
<keyword evidence="9 17" id="KW-0067">ATP-binding</keyword>
<dbReference type="Pfam" id="PF01219">
    <property type="entry name" value="DAGK_prokar"/>
    <property type="match status" value="1"/>
</dbReference>
<keyword evidence="5" id="KW-0808">Transferase</keyword>
<evidence type="ECO:0000256" key="16">
    <source>
        <dbReference type="PIRSR" id="PIRSR600829-2"/>
    </source>
</evidence>
<sequence>MSKKEPFLKNRLKSIGYAYKGAKLLLKTESSIKIQFAVAFIVTIAGVYFKLSPTEWMIQILAIGLIVAVEGLNTAIEKMADFIHPEHHNKIGFIKDIAAGAVFYAAITAIIIGLFIYLPKIFEI</sequence>
<evidence type="ECO:0000256" key="19">
    <source>
        <dbReference type="SAM" id="Phobius"/>
    </source>
</evidence>
<evidence type="ECO:0000256" key="7">
    <source>
        <dbReference type="ARBA" id="ARBA00022741"/>
    </source>
</evidence>
<evidence type="ECO:0000256" key="12">
    <source>
        <dbReference type="ARBA" id="ARBA00023136"/>
    </source>
</evidence>
<evidence type="ECO:0000256" key="15">
    <source>
        <dbReference type="PIRSR" id="PIRSR600829-1"/>
    </source>
</evidence>
<evidence type="ECO:0000313" key="21">
    <source>
        <dbReference type="Proteomes" id="UP000028521"/>
    </source>
</evidence>
<dbReference type="eggNOG" id="COG0818">
    <property type="taxonomic scope" value="Bacteria"/>
</dbReference>
<evidence type="ECO:0000256" key="4">
    <source>
        <dbReference type="ARBA" id="ARBA00022516"/>
    </source>
</evidence>
<feature type="binding site" evidence="17">
    <location>
        <begin position="95"/>
        <end position="96"/>
    </location>
    <ligand>
        <name>ATP</name>
        <dbReference type="ChEBI" id="CHEBI:30616"/>
    </ligand>
</feature>
<accession>A0A084TJV2</accession>
<evidence type="ECO:0000313" key="20">
    <source>
        <dbReference type="EMBL" id="KFB00988.1"/>
    </source>
</evidence>
<evidence type="ECO:0000256" key="10">
    <source>
        <dbReference type="ARBA" id="ARBA00022989"/>
    </source>
</evidence>
<evidence type="ECO:0000256" key="8">
    <source>
        <dbReference type="ARBA" id="ARBA00022777"/>
    </source>
</evidence>
<dbReference type="Proteomes" id="UP000028521">
    <property type="component" value="Unassembled WGS sequence"/>
</dbReference>
<keyword evidence="6 19" id="KW-0812">Transmembrane</keyword>
<organism evidence="20 21">
    <name type="scientific">Mangrovimonas yunxiaonensis</name>
    <dbReference type="NCBI Taxonomy" id="1197477"/>
    <lineage>
        <taxon>Bacteria</taxon>
        <taxon>Pseudomonadati</taxon>
        <taxon>Bacteroidota</taxon>
        <taxon>Flavobacteriia</taxon>
        <taxon>Flavobacteriales</taxon>
        <taxon>Flavobacteriaceae</taxon>
        <taxon>Mangrovimonas</taxon>
    </lineage>
</organism>
<keyword evidence="18" id="KW-0479">Metal-binding</keyword>
<keyword evidence="18" id="KW-0460">Magnesium</keyword>
<reference evidence="21" key="2">
    <citation type="submission" date="2014-07" db="EMBL/GenBank/DDBJ databases">
        <title>Genome sequence of Mangrovimonas yunxiaonensis.</title>
        <authorList>
            <person name="Li Y."/>
            <person name="Zheng T."/>
        </authorList>
    </citation>
    <scope>NUCLEOTIDE SEQUENCE [LARGE SCALE GENOMIC DNA]</scope>
    <source>
        <strain evidence="21">LY01</strain>
    </source>
</reference>
<comment type="caution">
    <text evidence="20">The sequence shown here is derived from an EMBL/GenBank/DDBJ whole genome shotgun (WGS) entry which is preliminary data.</text>
</comment>
<dbReference type="GO" id="GO:0046872">
    <property type="term" value="F:metal ion binding"/>
    <property type="evidence" value="ECO:0007669"/>
    <property type="project" value="UniProtKB-KW"/>
</dbReference>
<protein>
    <submittedName>
        <fullName evidence="20">Diacylglycerol kinase</fullName>
    </submittedName>
</protein>
<feature type="transmembrane region" description="Helical" evidence="19">
    <location>
        <begin position="32"/>
        <end position="50"/>
    </location>
</feature>
<keyword evidence="13" id="KW-0594">Phospholipid biosynthesis</keyword>
<keyword evidence="3" id="KW-1003">Cell membrane</keyword>
<evidence type="ECO:0000256" key="13">
    <source>
        <dbReference type="ARBA" id="ARBA00023209"/>
    </source>
</evidence>